<evidence type="ECO:0000259" key="1">
    <source>
        <dbReference type="Pfam" id="PF12728"/>
    </source>
</evidence>
<dbReference type="EMBL" id="JAAOIW010000003">
    <property type="protein sequence ID" value="NHN30167.1"/>
    <property type="molecule type" value="Genomic_DNA"/>
</dbReference>
<dbReference type="Pfam" id="PF12728">
    <property type="entry name" value="HTH_17"/>
    <property type="match status" value="1"/>
</dbReference>
<name>A0ABX0J208_9BACL</name>
<reference evidence="2" key="1">
    <citation type="submission" date="2020-03" db="EMBL/GenBank/DDBJ databases">
        <title>Draft sequencing of Paenibacilllus sp. S3N08.</title>
        <authorList>
            <person name="Kim D.-U."/>
        </authorList>
    </citation>
    <scope>NUCLEOTIDE SEQUENCE</scope>
    <source>
        <strain evidence="2">S3N08</strain>
    </source>
</reference>
<comment type="caution">
    <text evidence="2">The sequence shown here is derived from an EMBL/GenBank/DDBJ whole genome shotgun (WGS) entry which is preliminary data.</text>
</comment>
<sequence length="64" mass="7386">MNIDDEYKKDTLEVADIKKILGCGINQAYKLVNSGAFHVLRVGRRIKVPKDSFYTWYKGQGQEH</sequence>
<dbReference type="InterPro" id="IPR041657">
    <property type="entry name" value="HTH_17"/>
</dbReference>
<dbReference type="RefSeq" id="WP_166148902.1">
    <property type="nucleotide sequence ID" value="NZ_JAAOIW010000003.1"/>
</dbReference>
<feature type="domain" description="Helix-turn-helix" evidence="1">
    <location>
        <begin position="12"/>
        <end position="59"/>
    </location>
</feature>
<accession>A0ABX0J208</accession>
<organism evidence="2 3">
    <name type="scientific">Paenibacillus agricola</name>
    <dbReference type="NCBI Taxonomy" id="2716264"/>
    <lineage>
        <taxon>Bacteria</taxon>
        <taxon>Bacillati</taxon>
        <taxon>Bacillota</taxon>
        <taxon>Bacilli</taxon>
        <taxon>Bacillales</taxon>
        <taxon>Paenibacillaceae</taxon>
        <taxon>Paenibacillus</taxon>
    </lineage>
</organism>
<dbReference type="Proteomes" id="UP001165962">
    <property type="component" value="Unassembled WGS sequence"/>
</dbReference>
<keyword evidence="3" id="KW-1185">Reference proteome</keyword>
<evidence type="ECO:0000313" key="2">
    <source>
        <dbReference type="EMBL" id="NHN30167.1"/>
    </source>
</evidence>
<proteinExistence type="predicted"/>
<gene>
    <name evidence="2" type="ORF">G9U52_10010</name>
</gene>
<evidence type="ECO:0000313" key="3">
    <source>
        <dbReference type="Proteomes" id="UP001165962"/>
    </source>
</evidence>
<protein>
    <submittedName>
        <fullName evidence="2">Helix-turn-helix domain-containing protein</fullName>
    </submittedName>
</protein>